<dbReference type="PANTHER" id="PTHR47219">
    <property type="entry name" value="RAB GTPASE-ACTIVATING PROTEIN 1-LIKE"/>
    <property type="match status" value="1"/>
</dbReference>
<dbReference type="SUPFAM" id="SSF47923">
    <property type="entry name" value="Ypt/Rab-GAP domain of gyp1p"/>
    <property type="match status" value="2"/>
</dbReference>
<reference evidence="3 4" key="1">
    <citation type="submission" date="2015-07" db="EMBL/GenBank/DDBJ databases">
        <title>The genome of Melipona quadrifasciata.</title>
        <authorList>
            <person name="Pan H."/>
            <person name="Kapheim K."/>
        </authorList>
    </citation>
    <scope>NUCLEOTIDE SEQUENCE [LARGE SCALE GENOMIC DNA]</scope>
    <source>
        <strain evidence="3">0111107301</strain>
        <tissue evidence="3">Whole body</tissue>
    </source>
</reference>
<dbReference type="FunFam" id="1.10.472.80:FF:000008">
    <property type="entry name" value="TBC1 domain family member 10A"/>
    <property type="match status" value="1"/>
</dbReference>
<dbReference type="InterPro" id="IPR035969">
    <property type="entry name" value="Rab-GAP_TBC_sf"/>
</dbReference>
<dbReference type="PROSITE" id="PS50086">
    <property type="entry name" value="TBC_RABGAP"/>
    <property type="match status" value="1"/>
</dbReference>
<name>A0A0M9A3L2_9HYME</name>
<dbReference type="Gene3D" id="1.10.472.80">
    <property type="entry name" value="Ypt/Rab-GAP domain of gyp1p, domain 3"/>
    <property type="match status" value="1"/>
</dbReference>
<gene>
    <name evidence="3" type="ORF">WN51_12497</name>
</gene>
<dbReference type="Proteomes" id="UP000053105">
    <property type="component" value="Unassembled WGS sequence"/>
</dbReference>
<protein>
    <submittedName>
        <fullName evidence="3">TBC1 domain family member 10A</fullName>
    </submittedName>
</protein>
<evidence type="ECO:0000259" key="2">
    <source>
        <dbReference type="PROSITE" id="PS50086"/>
    </source>
</evidence>
<organism evidence="3 4">
    <name type="scientific">Melipona quadrifasciata</name>
    <dbReference type="NCBI Taxonomy" id="166423"/>
    <lineage>
        <taxon>Eukaryota</taxon>
        <taxon>Metazoa</taxon>
        <taxon>Ecdysozoa</taxon>
        <taxon>Arthropoda</taxon>
        <taxon>Hexapoda</taxon>
        <taxon>Insecta</taxon>
        <taxon>Pterygota</taxon>
        <taxon>Neoptera</taxon>
        <taxon>Endopterygota</taxon>
        <taxon>Hymenoptera</taxon>
        <taxon>Apocrita</taxon>
        <taxon>Aculeata</taxon>
        <taxon>Apoidea</taxon>
        <taxon>Anthophila</taxon>
        <taxon>Apidae</taxon>
        <taxon>Melipona</taxon>
    </lineage>
</organism>
<dbReference type="EMBL" id="KQ435747">
    <property type="protein sequence ID" value="KOX76517.1"/>
    <property type="molecule type" value="Genomic_DNA"/>
</dbReference>
<sequence>MASSGSYNGDAETESDKFEGSKIDRHGFLQDSNCSSDSLVKQGLPPEVMLRRERKWIQMLNNWSYFMNTNYRKVRERCRKGIPPSVRLRAWLNLCGGQLLMDTNPNLFEELVERSGDPKYIDDIKKDLHRQFPHHVMFIGEAPGQEELFKVLKAYSILNSKVGYCQAQAPIAAFLLMHMPAVQAFWCLVAICDKYLIGYYSQGMETLLRDGDILFALLKRVSPIAYKHLKKQKMEPILYMTEWFLCVYTRTLPWESILRVWDMFLCEGVKIIFKVGLVLLKGSLGRTSLTKRCPTVYETLQVLRNPPHHIMEEEALVYQVEHIVLSCLASRVQIRKLNLTEEDFEYEHQRQVLKRKAAEQAASFSTANRTD</sequence>
<dbReference type="Pfam" id="PF00566">
    <property type="entry name" value="RabGAP-TBC"/>
    <property type="match status" value="1"/>
</dbReference>
<keyword evidence="4" id="KW-1185">Reference proteome</keyword>
<dbReference type="GO" id="GO:0005096">
    <property type="term" value="F:GTPase activator activity"/>
    <property type="evidence" value="ECO:0007669"/>
    <property type="project" value="UniProtKB-KW"/>
</dbReference>
<feature type="domain" description="Rab-GAP TBC" evidence="2">
    <location>
        <begin position="81"/>
        <end position="268"/>
    </location>
</feature>
<dbReference type="FunFam" id="1.10.10.750:FF:000001">
    <property type="entry name" value="TBC1 domain family member 10A"/>
    <property type="match status" value="1"/>
</dbReference>
<dbReference type="Gene3D" id="1.10.8.270">
    <property type="entry name" value="putative rabgap domain of human tbc1 domain family member 14 like domains"/>
    <property type="match status" value="1"/>
</dbReference>
<dbReference type="InterPro" id="IPR000195">
    <property type="entry name" value="Rab-GAP-TBC_dom"/>
</dbReference>
<dbReference type="STRING" id="166423.A0A0M9A3L2"/>
<dbReference type="PANTHER" id="PTHR47219:SF4">
    <property type="entry name" value="TBC1 DOMAIN FAMILY MEMBER 10A"/>
    <property type="match status" value="1"/>
</dbReference>
<dbReference type="OrthoDB" id="159449at2759"/>
<evidence type="ECO:0000256" key="1">
    <source>
        <dbReference type="ARBA" id="ARBA00022468"/>
    </source>
</evidence>
<keyword evidence="1" id="KW-0343">GTPase activation</keyword>
<dbReference type="AlphaFoldDB" id="A0A0M9A3L2"/>
<dbReference type="GO" id="GO:0005886">
    <property type="term" value="C:plasma membrane"/>
    <property type="evidence" value="ECO:0007669"/>
    <property type="project" value="UniProtKB-ARBA"/>
</dbReference>
<accession>A0A0M9A3L2</accession>
<dbReference type="FunFam" id="1.10.8.270:FF:000007">
    <property type="entry name" value="TBC1 domain family member 10A"/>
    <property type="match status" value="1"/>
</dbReference>
<dbReference type="InterPro" id="IPR050302">
    <property type="entry name" value="Rab_GAP_TBC_domain"/>
</dbReference>
<evidence type="ECO:0000313" key="4">
    <source>
        <dbReference type="Proteomes" id="UP000053105"/>
    </source>
</evidence>
<proteinExistence type="predicted"/>
<dbReference type="GO" id="GO:0031267">
    <property type="term" value="F:small GTPase binding"/>
    <property type="evidence" value="ECO:0007669"/>
    <property type="project" value="TreeGrafter"/>
</dbReference>
<dbReference type="Gene3D" id="1.10.10.750">
    <property type="entry name" value="Ypt/Rab-GAP domain of gyp1p, domain 1"/>
    <property type="match status" value="1"/>
</dbReference>
<dbReference type="SMART" id="SM00164">
    <property type="entry name" value="TBC"/>
    <property type="match status" value="1"/>
</dbReference>
<evidence type="ECO:0000313" key="3">
    <source>
        <dbReference type="EMBL" id="KOX76517.1"/>
    </source>
</evidence>